<proteinExistence type="predicted"/>
<organism evidence="2 3">
    <name type="scientific">Nocardioides perillae</name>
    <dbReference type="NCBI Taxonomy" id="1119534"/>
    <lineage>
        <taxon>Bacteria</taxon>
        <taxon>Bacillati</taxon>
        <taxon>Actinomycetota</taxon>
        <taxon>Actinomycetes</taxon>
        <taxon>Propionibacteriales</taxon>
        <taxon>Nocardioidaceae</taxon>
        <taxon>Nocardioides</taxon>
    </lineage>
</organism>
<dbReference type="Proteomes" id="UP000544110">
    <property type="component" value="Unassembled WGS sequence"/>
</dbReference>
<dbReference type="PRINTS" id="PR00111">
    <property type="entry name" value="ABHYDROLASE"/>
</dbReference>
<feature type="domain" description="AB hydrolase-1" evidence="1">
    <location>
        <begin position="34"/>
        <end position="138"/>
    </location>
</feature>
<sequence>MLVSERVGQVFVEDAAGHRERLEFTEHGSGEAWVVLLPAPLLSRRSLEPLARHLAAGGLHVVTLDPLGQGRSDRPADPLAYSVAAAARHVVSLLDHLGAGQAVVGGTSLGSAVALTVAAEAPERVRGLVLDAPLLDNGFAAALVTLGPLMLTARHAPLPLTLLRLVTRPVPRGPLPHWLGVALDGADQRPRALAAMLHGVLATGLAPDPGRRRRVTAPTLVVAHPGDPWHRTSDARLLGEELPHATVTTAGRRVPRRGGTDPAAMEVLDFCRRSWKVSRRRRRAGA</sequence>
<name>A0A7Y9RVC8_9ACTN</name>
<dbReference type="Pfam" id="PF00561">
    <property type="entry name" value="Abhydrolase_1"/>
    <property type="match status" value="1"/>
</dbReference>
<dbReference type="EMBL" id="JACCAC010000001">
    <property type="protein sequence ID" value="NYG55548.1"/>
    <property type="molecule type" value="Genomic_DNA"/>
</dbReference>
<dbReference type="PANTHER" id="PTHR43798">
    <property type="entry name" value="MONOACYLGLYCEROL LIPASE"/>
    <property type="match status" value="1"/>
</dbReference>
<dbReference type="GO" id="GO:0003824">
    <property type="term" value="F:catalytic activity"/>
    <property type="evidence" value="ECO:0007669"/>
    <property type="project" value="UniProtKB-ARBA"/>
</dbReference>
<dbReference type="Gene3D" id="3.40.50.1820">
    <property type="entry name" value="alpha/beta hydrolase"/>
    <property type="match status" value="1"/>
</dbReference>
<accession>A0A7Y9RVC8</accession>
<dbReference type="InterPro" id="IPR050266">
    <property type="entry name" value="AB_hydrolase_sf"/>
</dbReference>
<dbReference type="PANTHER" id="PTHR43798:SF33">
    <property type="entry name" value="HYDROLASE, PUTATIVE (AFU_ORTHOLOGUE AFUA_2G14860)-RELATED"/>
    <property type="match status" value="1"/>
</dbReference>
<evidence type="ECO:0000313" key="3">
    <source>
        <dbReference type="Proteomes" id="UP000544110"/>
    </source>
</evidence>
<dbReference type="GO" id="GO:0016020">
    <property type="term" value="C:membrane"/>
    <property type="evidence" value="ECO:0007669"/>
    <property type="project" value="TreeGrafter"/>
</dbReference>
<gene>
    <name evidence="2" type="ORF">BJ989_001852</name>
</gene>
<protein>
    <submittedName>
        <fullName evidence="2">Pimeloyl-ACP methyl ester carboxylesterase</fullName>
    </submittedName>
</protein>
<evidence type="ECO:0000259" key="1">
    <source>
        <dbReference type="Pfam" id="PF00561"/>
    </source>
</evidence>
<comment type="caution">
    <text evidence="2">The sequence shown here is derived from an EMBL/GenBank/DDBJ whole genome shotgun (WGS) entry which is preliminary data.</text>
</comment>
<dbReference type="AlphaFoldDB" id="A0A7Y9RVC8"/>
<reference evidence="2 3" key="1">
    <citation type="submission" date="2020-07" db="EMBL/GenBank/DDBJ databases">
        <title>Sequencing the genomes of 1000 actinobacteria strains.</title>
        <authorList>
            <person name="Klenk H.-P."/>
        </authorList>
    </citation>
    <scope>NUCLEOTIDE SEQUENCE [LARGE SCALE GENOMIC DNA]</scope>
    <source>
        <strain evidence="2 3">DSM 24552</strain>
    </source>
</reference>
<keyword evidence="3" id="KW-1185">Reference proteome</keyword>
<dbReference type="RefSeq" id="WP_179517970.1">
    <property type="nucleotide sequence ID" value="NZ_JACCAC010000001.1"/>
</dbReference>
<dbReference type="InterPro" id="IPR000073">
    <property type="entry name" value="AB_hydrolase_1"/>
</dbReference>
<evidence type="ECO:0000313" key="2">
    <source>
        <dbReference type="EMBL" id="NYG55548.1"/>
    </source>
</evidence>
<dbReference type="InterPro" id="IPR029058">
    <property type="entry name" value="AB_hydrolase_fold"/>
</dbReference>
<dbReference type="SUPFAM" id="SSF53474">
    <property type="entry name" value="alpha/beta-Hydrolases"/>
    <property type="match status" value="1"/>
</dbReference>